<protein>
    <submittedName>
        <fullName evidence="4">Osteopetrosis-associated transmembrane protein 1</fullName>
    </submittedName>
</protein>
<dbReference type="AlphaFoldDB" id="A0A0N4V5I8"/>
<dbReference type="InterPro" id="IPR019172">
    <property type="entry name" value="Osteopetrosis-assoc_TM_1"/>
</dbReference>
<dbReference type="WBParaSite" id="EVEC_0000550001-mRNA-1">
    <property type="protein sequence ID" value="EVEC_0000550001-mRNA-1"/>
    <property type="gene ID" value="EVEC_0000550001"/>
</dbReference>
<feature type="transmembrane region" description="Helical" evidence="1">
    <location>
        <begin position="264"/>
        <end position="284"/>
    </location>
</feature>
<reference evidence="4" key="1">
    <citation type="submission" date="2017-02" db="UniProtKB">
        <authorList>
            <consortium name="WormBaseParasite"/>
        </authorList>
    </citation>
    <scope>IDENTIFICATION</scope>
</reference>
<gene>
    <name evidence="2" type="ORF">EVEC_LOCUS5111</name>
</gene>
<reference evidence="2 3" key="2">
    <citation type="submission" date="2018-10" db="EMBL/GenBank/DDBJ databases">
        <authorList>
            <consortium name="Pathogen Informatics"/>
        </authorList>
    </citation>
    <scope>NUCLEOTIDE SEQUENCE [LARGE SCALE GENOMIC DNA]</scope>
</reference>
<dbReference type="GO" id="GO:0005829">
    <property type="term" value="C:cytosol"/>
    <property type="evidence" value="ECO:0007669"/>
    <property type="project" value="TreeGrafter"/>
</dbReference>
<dbReference type="EMBL" id="UXUI01008057">
    <property type="protein sequence ID" value="VDD90360.1"/>
    <property type="molecule type" value="Genomic_DNA"/>
</dbReference>
<evidence type="ECO:0000313" key="3">
    <source>
        <dbReference type="Proteomes" id="UP000274131"/>
    </source>
</evidence>
<keyword evidence="1" id="KW-1133">Transmembrane helix</keyword>
<dbReference type="STRING" id="51028.A0A0N4V5I8"/>
<keyword evidence="1" id="KW-0812">Transmembrane</keyword>
<organism evidence="4">
    <name type="scientific">Enterobius vermicularis</name>
    <name type="common">Human pinworm</name>
    <dbReference type="NCBI Taxonomy" id="51028"/>
    <lineage>
        <taxon>Eukaryota</taxon>
        <taxon>Metazoa</taxon>
        <taxon>Ecdysozoa</taxon>
        <taxon>Nematoda</taxon>
        <taxon>Chromadorea</taxon>
        <taxon>Rhabditida</taxon>
        <taxon>Spirurina</taxon>
        <taxon>Oxyuridomorpha</taxon>
        <taxon>Oxyuroidea</taxon>
        <taxon>Oxyuridae</taxon>
        <taxon>Enterobius</taxon>
    </lineage>
</organism>
<proteinExistence type="predicted"/>
<keyword evidence="3" id="KW-1185">Reference proteome</keyword>
<dbReference type="Proteomes" id="UP000274131">
    <property type="component" value="Unassembled WGS sequence"/>
</dbReference>
<evidence type="ECO:0000256" key="1">
    <source>
        <dbReference type="SAM" id="Phobius"/>
    </source>
</evidence>
<dbReference type="PANTHER" id="PTHR15644:SF2">
    <property type="entry name" value="OSTEOPETROSIS-ASSOCIATED TRANSMEMBRANE PROTEIN 1"/>
    <property type="match status" value="1"/>
</dbReference>
<keyword evidence="1" id="KW-0472">Membrane</keyword>
<evidence type="ECO:0000313" key="4">
    <source>
        <dbReference type="WBParaSite" id="EVEC_0000550001-mRNA-1"/>
    </source>
</evidence>
<accession>A0A0N4V5I8</accession>
<evidence type="ECO:0000313" key="2">
    <source>
        <dbReference type="EMBL" id="VDD90360.1"/>
    </source>
</evidence>
<name>A0A0N4V5I8_ENTVE</name>
<sequence>MKCSLVYRKEQLLLLRQYYHSSAMKLRSSCEIGEILTVLVAVSTLVGSEEHADEWDLDRPCQPYIKDFAKLEAEMVDCAGQFSSPPKVCTNCVEKYIAMKQMEYDLHHLDNVTSLDGSPCSKVIYSNYMVSYTHVVSSTVAKKIWDASRCHACISIDWDFKNGNTSYSFIQNTFVFQTKLLAWRYCIANYSVEEGFDFATNYSAVCKNCLTVFDALFDYYWDSYMKPDLDFCLDVETTMNDSMNLWHNVWKCSEDKVKDREHDWTFVLFSFALLTSVTFFFYVGSFVQSERAQRHLVQCKFI</sequence>
<dbReference type="OrthoDB" id="8021850at2759"/>
<dbReference type="Pfam" id="PF09777">
    <property type="entry name" value="OSTMP1"/>
    <property type="match status" value="1"/>
</dbReference>
<dbReference type="PANTHER" id="PTHR15644">
    <property type="entry name" value="OSTEOPETROSIS ASSOCIATED TRANSMEMBRANE PROTEIN 1"/>
    <property type="match status" value="1"/>
</dbReference>